<keyword evidence="1" id="KW-0732">Signal</keyword>
<accession>A0ABQ1JTW7</accession>
<evidence type="ECO:0000256" key="1">
    <source>
        <dbReference type="SAM" id="SignalP"/>
    </source>
</evidence>
<name>A0ABQ1JTW7_9PROT</name>
<keyword evidence="3" id="KW-1185">Reference proteome</keyword>
<evidence type="ECO:0000313" key="3">
    <source>
        <dbReference type="Proteomes" id="UP000628854"/>
    </source>
</evidence>
<evidence type="ECO:0000313" key="2">
    <source>
        <dbReference type="EMBL" id="GGB77771.1"/>
    </source>
</evidence>
<protein>
    <submittedName>
        <fullName evidence="2">Uncharacterized protein</fullName>
    </submittedName>
</protein>
<proteinExistence type="predicted"/>
<dbReference type="EMBL" id="BMKF01000002">
    <property type="protein sequence ID" value="GGB77771.1"/>
    <property type="molecule type" value="Genomic_DNA"/>
</dbReference>
<dbReference type="RefSeq" id="WP_143434495.1">
    <property type="nucleotide sequence ID" value="NZ_BMKF01000002.1"/>
</dbReference>
<feature type="signal peptide" evidence="1">
    <location>
        <begin position="1"/>
        <end position="19"/>
    </location>
</feature>
<feature type="chain" id="PRO_5047242175" evidence="1">
    <location>
        <begin position="20"/>
        <end position="164"/>
    </location>
</feature>
<organism evidence="2 3">
    <name type="scientific">Henriciella pelagia</name>
    <dbReference type="NCBI Taxonomy" id="1977912"/>
    <lineage>
        <taxon>Bacteria</taxon>
        <taxon>Pseudomonadati</taxon>
        <taxon>Pseudomonadota</taxon>
        <taxon>Alphaproteobacteria</taxon>
        <taxon>Hyphomonadales</taxon>
        <taxon>Hyphomonadaceae</taxon>
        <taxon>Henriciella</taxon>
    </lineage>
</organism>
<gene>
    <name evidence="2" type="ORF">GCM10011503_28190</name>
</gene>
<dbReference type="Proteomes" id="UP000628854">
    <property type="component" value="Unassembled WGS sequence"/>
</dbReference>
<comment type="caution">
    <text evidence="2">The sequence shown here is derived from an EMBL/GenBank/DDBJ whole genome shotgun (WGS) entry which is preliminary data.</text>
</comment>
<sequence>MLKTLLAAAIAMISMPLAAAQSVAPTGLDPVMTQKAYDDVMWCIGRWEGALDGYIAIRPLVRDPTIVDKQIAAGASLEGTIAQIKSIAEDPSQQLDRASASAAHKSGRQLFDDVIPGDPTILFNALAEYGKFSEGCRDKLVTASTIASLYSQARTAIEAEMAGD</sequence>
<reference evidence="3" key="1">
    <citation type="journal article" date="2019" name="Int. J. Syst. Evol. Microbiol.">
        <title>The Global Catalogue of Microorganisms (GCM) 10K type strain sequencing project: providing services to taxonomists for standard genome sequencing and annotation.</title>
        <authorList>
            <consortium name="The Broad Institute Genomics Platform"/>
            <consortium name="The Broad Institute Genome Sequencing Center for Infectious Disease"/>
            <person name="Wu L."/>
            <person name="Ma J."/>
        </authorList>
    </citation>
    <scope>NUCLEOTIDE SEQUENCE [LARGE SCALE GENOMIC DNA]</scope>
    <source>
        <strain evidence="3">CGMCC 1.15928</strain>
    </source>
</reference>